<dbReference type="GO" id="GO:0044874">
    <property type="term" value="P:lipoprotein localization to outer membrane"/>
    <property type="evidence" value="ECO:0007669"/>
    <property type="project" value="TreeGrafter"/>
</dbReference>
<evidence type="ECO:0000256" key="6">
    <source>
        <dbReference type="ARBA" id="ARBA00023136"/>
    </source>
</evidence>
<feature type="transmembrane region" description="Helical" evidence="7">
    <location>
        <begin position="251"/>
        <end position="277"/>
    </location>
</feature>
<evidence type="ECO:0000259" key="9">
    <source>
        <dbReference type="Pfam" id="PF12704"/>
    </source>
</evidence>
<evidence type="ECO:0000256" key="2">
    <source>
        <dbReference type="ARBA" id="ARBA00005236"/>
    </source>
</evidence>
<feature type="domain" description="MacB-like periplasmic core" evidence="9">
    <location>
        <begin position="17"/>
        <end position="213"/>
    </location>
</feature>
<dbReference type="InterPro" id="IPR003838">
    <property type="entry name" value="ABC3_permease_C"/>
</dbReference>
<keyword evidence="11" id="KW-1185">Reference proteome</keyword>
<keyword evidence="6 7" id="KW-0472">Membrane</keyword>
<dbReference type="InterPro" id="IPR051447">
    <property type="entry name" value="Lipoprotein-release_system"/>
</dbReference>
<dbReference type="GO" id="GO:0098797">
    <property type="term" value="C:plasma membrane protein complex"/>
    <property type="evidence" value="ECO:0007669"/>
    <property type="project" value="TreeGrafter"/>
</dbReference>
<proteinExistence type="inferred from homology"/>
<gene>
    <name evidence="10" type="ORF">PM10SUCC1_24930</name>
</gene>
<dbReference type="AlphaFoldDB" id="A0A9W6GKV5"/>
<name>A0A9W6GKV5_9FUSO</name>
<dbReference type="PANTHER" id="PTHR30489">
    <property type="entry name" value="LIPOPROTEIN-RELEASING SYSTEM TRANSMEMBRANE PROTEIN LOLE"/>
    <property type="match status" value="1"/>
</dbReference>
<reference evidence="10" key="1">
    <citation type="submission" date="2022-12" db="EMBL/GenBank/DDBJ databases">
        <title>Reference genome sequencing for broad-spectrum identification of bacterial and archaeal isolates by mass spectrometry.</title>
        <authorList>
            <person name="Sekiguchi Y."/>
            <person name="Tourlousse D.M."/>
        </authorList>
    </citation>
    <scope>NUCLEOTIDE SEQUENCE</scope>
    <source>
        <strain evidence="10">10succ1</strain>
    </source>
</reference>
<comment type="caution">
    <text evidence="10">The sequence shown here is derived from an EMBL/GenBank/DDBJ whole genome shotgun (WGS) entry which is preliminary data.</text>
</comment>
<dbReference type="Pfam" id="PF12704">
    <property type="entry name" value="MacB_PCD"/>
    <property type="match status" value="1"/>
</dbReference>
<accession>A0A9W6GKV5</accession>
<dbReference type="Proteomes" id="UP001144471">
    <property type="component" value="Unassembled WGS sequence"/>
</dbReference>
<evidence type="ECO:0000256" key="3">
    <source>
        <dbReference type="ARBA" id="ARBA00022475"/>
    </source>
</evidence>
<feature type="transmembrane region" description="Helical" evidence="7">
    <location>
        <begin position="21"/>
        <end position="41"/>
    </location>
</feature>
<dbReference type="PANTHER" id="PTHR30489:SF0">
    <property type="entry name" value="LIPOPROTEIN-RELEASING SYSTEM TRANSMEMBRANE PROTEIN LOLE"/>
    <property type="match status" value="1"/>
</dbReference>
<keyword evidence="5 7" id="KW-1133">Transmembrane helix</keyword>
<comment type="subcellular location">
    <subcellularLocation>
        <location evidence="1">Cell membrane</location>
        <topology evidence="1">Multi-pass membrane protein</topology>
    </subcellularLocation>
</comment>
<feature type="domain" description="ABC3 transporter permease C-terminal" evidence="8">
    <location>
        <begin position="253"/>
        <end position="385"/>
    </location>
</feature>
<organism evidence="10 11">
    <name type="scientific">Propionigenium maris DSM 9537</name>
    <dbReference type="NCBI Taxonomy" id="1123000"/>
    <lineage>
        <taxon>Bacteria</taxon>
        <taxon>Fusobacteriati</taxon>
        <taxon>Fusobacteriota</taxon>
        <taxon>Fusobacteriia</taxon>
        <taxon>Fusobacteriales</taxon>
        <taxon>Fusobacteriaceae</taxon>
        <taxon>Propionigenium</taxon>
    </lineage>
</organism>
<keyword evidence="3" id="KW-1003">Cell membrane</keyword>
<evidence type="ECO:0000259" key="8">
    <source>
        <dbReference type="Pfam" id="PF02687"/>
    </source>
</evidence>
<dbReference type="RefSeq" id="WP_281836391.1">
    <property type="nucleotide sequence ID" value="NZ_BSDY01000011.1"/>
</dbReference>
<evidence type="ECO:0000256" key="4">
    <source>
        <dbReference type="ARBA" id="ARBA00022692"/>
    </source>
</evidence>
<feature type="transmembrane region" description="Helical" evidence="7">
    <location>
        <begin position="359"/>
        <end position="378"/>
    </location>
</feature>
<evidence type="ECO:0000256" key="1">
    <source>
        <dbReference type="ARBA" id="ARBA00004651"/>
    </source>
</evidence>
<dbReference type="Pfam" id="PF02687">
    <property type="entry name" value="FtsX"/>
    <property type="match status" value="1"/>
</dbReference>
<evidence type="ECO:0000313" key="10">
    <source>
        <dbReference type="EMBL" id="GLI56979.1"/>
    </source>
</evidence>
<protein>
    <submittedName>
        <fullName evidence="10">ABC transporter</fullName>
    </submittedName>
</protein>
<dbReference type="EMBL" id="BSDY01000011">
    <property type="protein sequence ID" value="GLI56979.1"/>
    <property type="molecule type" value="Genomic_DNA"/>
</dbReference>
<evidence type="ECO:0000313" key="11">
    <source>
        <dbReference type="Proteomes" id="UP001144471"/>
    </source>
</evidence>
<dbReference type="InterPro" id="IPR025857">
    <property type="entry name" value="MacB_PCD"/>
</dbReference>
<evidence type="ECO:0000256" key="7">
    <source>
        <dbReference type="SAM" id="Phobius"/>
    </source>
</evidence>
<comment type="similarity">
    <text evidence="2">Belongs to the ABC-4 integral membrane protein family. LolC/E subfamily.</text>
</comment>
<feature type="transmembrane region" description="Helical" evidence="7">
    <location>
        <begin position="298"/>
        <end position="325"/>
    </location>
</feature>
<sequence length="391" mass="43057">MIVRMAYRNIFRHRVRTILTLISLALGIFFIVLGVGVNIGMERRVIKVMRATEVGDGKVYGRGYFEDRYDNVDDRLDFPVPQKALEILEGYPHSRRLIFSGMVTDGVYDYPVRIIGGERKAEEELFNRSSYIVEGKGGVVISHVLARDLGLSVGDSIVLTATTARESFNAMDLTITGIIKTGGLEFDLNTLLIDIDLAQEFAETDIYNDIAVRGEIAPSDIAAMEAGGAEVISYLEELSDIIAVTKIKIKVVMILSSVILIISGVGIVNTMLMGMLERQREIGILLASGMKPKDIMKLFLLEGGILGVIGSGIGFILGGALVYHYERVGIPLPDMAQKMKTTIPLSDRIYGYFDLRMNLIFFLFGVVIATGAALYPAYKATKLNPVDVLRE</sequence>
<keyword evidence="4 7" id="KW-0812">Transmembrane</keyword>
<evidence type="ECO:0000256" key="5">
    <source>
        <dbReference type="ARBA" id="ARBA00022989"/>
    </source>
</evidence>